<keyword evidence="3" id="KW-1185">Reference proteome</keyword>
<reference evidence="3" key="2">
    <citation type="submission" date="2015-01" db="EMBL/GenBank/DDBJ databases">
        <title>Evolutionary Origins and Diversification of the Mycorrhizal Mutualists.</title>
        <authorList>
            <consortium name="DOE Joint Genome Institute"/>
            <consortium name="Mycorrhizal Genomics Consortium"/>
            <person name="Kohler A."/>
            <person name="Kuo A."/>
            <person name="Nagy L.G."/>
            <person name="Floudas D."/>
            <person name="Copeland A."/>
            <person name="Barry K.W."/>
            <person name="Cichocki N."/>
            <person name="Veneault-Fourrey C."/>
            <person name="LaButti K."/>
            <person name="Lindquist E.A."/>
            <person name="Lipzen A."/>
            <person name="Lundell T."/>
            <person name="Morin E."/>
            <person name="Murat C."/>
            <person name="Riley R."/>
            <person name="Ohm R."/>
            <person name="Sun H."/>
            <person name="Tunlid A."/>
            <person name="Henrissat B."/>
            <person name="Grigoriev I.V."/>
            <person name="Hibbett D.S."/>
            <person name="Martin F."/>
        </authorList>
    </citation>
    <scope>NUCLEOTIDE SEQUENCE [LARGE SCALE GENOMIC DNA]</scope>
    <source>
        <strain evidence="3">F 1598</strain>
    </source>
</reference>
<sequence>MTASLMFFEEWVKELDVQFQSQNWHVALTLNNFMGHTITYKPTHIELIYFDPNLTPYAWNVVTSESIANCWKHTGITEVPSITSDSNELVPSNLSNTNTTVTPSDLTLSFIADPEVWAIVEEYAAGIINTFPDAEEKLTEYLGVKYKYEDWQEAFKAINHAEDDAATAITAIKALQSKALDALNSASTNSAPPPNTSSIQAPPSNPEPPHILFAKTEPCWLSFWWGA</sequence>
<evidence type="ECO:0000256" key="1">
    <source>
        <dbReference type="SAM" id="MobiDB-lite"/>
    </source>
</evidence>
<dbReference type="EMBL" id="KN832978">
    <property type="protein sequence ID" value="KIM87800.1"/>
    <property type="molecule type" value="Genomic_DNA"/>
</dbReference>
<name>A0A0C3FTW3_PILCF</name>
<dbReference type="AlphaFoldDB" id="A0A0C3FTW3"/>
<feature type="region of interest" description="Disordered" evidence="1">
    <location>
        <begin position="185"/>
        <end position="208"/>
    </location>
</feature>
<reference evidence="2 3" key="1">
    <citation type="submission" date="2014-04" db="EMBL/GenBank/DDBJ databases">
        <authorList>
            <consortium name="DOE Joint Genome Institute"/>
            <person name="Kuo A."/>
            <person name="Tarkka M."/>
            <person name="Buscot F."/>
            <person name="Kohler A."/>
            <person name="Nagy L.G."/>
            <person name="Floudas D."/>
            <person name="Copeland A."/>
            <person name="Barry K.W."/>
            <person name="Cichocki N."/>
            <person name="Veneault-Fourrey C."/>
            <person name="LaButti K."/>
            <person name="Lindquist E.A."/>
            <person name="Lipzen A."/>
            <person name="Lundell T."/>
            <person name="Morin E."/>
            <person name="Murat C."/>
            <person name="Sun H."/>
            <person name="Tunlid A."/>
            <person name="Henrissat B."/>
            <person name="Grigoriev I.V."/>
            <person name="Hibbett D.S."/>
            <person name="Martin F."/>
            <person name="Nordberg H.P."/>
            <person name="Cantor M.N."/>
            <person name="Hua S.X."/>
        </authorList>
    </citation>
    <scope>NUCLEOTIDE SEQUENCE [LARGE SCALE GENOMIC DNA]</scope>
    <source>
        <strain evidence="2 3">F 1598</strain>
    </source>
</reference>
<evidence type="ECO:0000313" key="3">
    <source>
        <dbReference type="Proteomes" id="UP000054166"/>
    </source>
</evidence>
<dbReference type="HOGENOM" id="CLU_1220093_0_0_1"/>
<evidence type="ECO:0000313" key="2">
    <source>
        <dbReference type="EMBL" id="KIM87800.1"/>
    </source>
</evidence>
<dbReference type="InParanoid" id="A0A0C3FTW3"/>
<proteinExistence type="predicted"/>
<protein>
    <submittedName>
        <fullName evidence="2">Uncharacterized protein</fullName>
    </submittedName>
</protein>
<accession>A0A0C3FTW3</accession>
<dbReference type="OrthoDB" id="2676415at2759"/>
<dbReference type="Proteomes" id="UP000054166">
    <property type="component" value="Unassembled WGS sequence"/>
</dbReference>
<organism evidence="2 3">
    <name type="scientific">Piloderma croceum (strain F 1598)</name>
    <dbReference type="NCBI Taxonomy" id="765440"/>
    <lineage>
        <taxon>Eukaryota</taxon>
        <taxon>Fungi</taxon>
        <taxon>Dikarya</taxon>
        <taxon>Basidiomycota</taxon>
        <taxon>Agaricomycotina</taxon>
        <taxon>Agaricomycetes</taxon>
        <taxon>Agaricomycetidae</taxon>
        <taxon>Atheliales</taxon>
        <taxon>Atheliaceae</taxon>
        <taxon>Piloderma</taxon>
    </lineage>
</organism>
<gene>
    <name evidence="2" type="ORF">PILCRDRAFT_3543</name>
</gene>